<evidence type="ECO:0000313" key="2">
    <source>
        <dbReference type="EMBL" id="KAK6645213.1"/>
    </source>
</evidence>
<gene>
    <name evidence="2" type="ORF">RUM43_001489</name>
</gene>
<evidence type="ECO:0000256" key="1">
    <source>
        <dbReference type="SAM" id="Phobius"/>
    </source>
</evidence>
<keyword evidence="1" id="KW-0472">Membrane</keyword>
<proteinExistence type="predicted"/>
<organism evidence="2 3">
    <name type="scientific">Polyplax serrata</name>
    <name type="common">Common mouse louse</name>
    <dbReference type="NCBI Taxonomy" id="468196"/>
    <lineage>
        <taxon>Eukaryota</taxon>
        <taxon>Metazoa</taxon>
        <taxon>Ecdysozoa</taxon>
        <taxon>Arthropoda</taxon>
        <taxon>Hexapoda</taxon>
        <taxon>Insecta</taxon>
        <taxon>Pterygota</taxon>
        <taxon>Neoptera</taxon>
        <taxon>Paraneoptera</taxon>
        <taxon>Psocodea</taxon>
        <taxon>Troctomorpha</taxon>
        <taxon>Phthiraptera</taxon>
        <taxon>Anoplura</taxon>
        <taxon>Polyplacidae</taxon>
        <taxon>Polyplax</taxon>
    </lineage>
</organism>
<accession>A0AAN8SDZ2</accession>
<dbReference type="Proteomes" id="UP001372834">
    <property type="component" value="Unassembled WGS sequence"/>
</dbReference>
<evidence type="ECO:0000313" key="3">
    <source>
        <dbReference type="Proteomes" id="UP001372834"/>
    </source>
</evidence>
<keyword evidence="1" id="KW-1133">Transmembrane helix</keyword>
<keyword evidence="1" id="KW-0812">Transmembrane</keyword>
<reference evidence="2 3" key="1">
    <citation type="submission" date="2023-10" db="EMBL/GenBank/DDBJ databases">
        <title>Genomes of two closely related lineages of the louse Polyplax serrata with different host specificities.</title>
        <authorList>
            <person name="Martinu J."/>
            <person name="Tarabai H."/>
            <person name="Stefka J."/>
            <person name="Hypsa V."/>
        </authorList>
    </citation>
    <scope>NUCLEOTIDE SEQUENCE [LARGE SCALE GENOMIC DNA]</scope>
    <source>
        <strain evidence="2">HR10_N</strain>
    </source>
</reference>
<dbReference type="AlphaFoldDB" id="A0AAN8SDZ2"/>
<feature type="transmembrane region" description="Helical" evidence="1">
    <location>
        <begin position="20"/>
        <end position="41"/>
    </location>
</feature>
<name>A0AAN8SDZ2_POLSC</name>
<comment type="caution">
    <text evidence="2">The sequence shown here is derived from an EMBL/GenBank/DDBJ whole genome shotgun (WGS) entry which is preliminary data.</text>
</comment>
<dbReference type="EMBL" id="JAWJWE010000001">
    <property type="protein sequence ID" value="KAK6645213.1"/>
    <property type="molecule type" value="Genomic_DNA"/>
</dbReference>
<protein>
    <submittedName>
        <fullName evidence="2">Uncharacterized protein</fullName>
    </submittedName>
</protein>
<sequence>MVNVLDTSPVRFVTGRHNLACFWALLAWFFLTLGLVLWIFLTYPTIYDLSLLSYYRYKFKKYVFKHVVGPDGLRQSMQNILDQFMNEERRFDN</sequence>